<keyword evidence="10" id="KW-1185">Reference proteome</keyword>
<evidence type="ECO:0000256" key="2">
    <source>
        <dbReference type="ARBA" id="ARBA00007362"/>
    </source>
</evidence>
<dbReference type="InterPro" id="IPR000620">
    <property type="entry name" value="EamA_dom"/>
</dbReference>
<protein>
    <submittedName>
        <fullName evidence="9">EamA family transporter</fullName>
    </submittedName>
</protein>
<dbReference type="Proteomes" id="UP000565724">
    <property type="component" value="Unassembled WGS sequence"/>
</dbReference>
<accession>A0A7Y5ZZK0</accession>
<evidence type="ECO:0000256" key="7">
    <source>
        <dbReference type="SAM" id="Phobius"/>
    </source>
</evidence>
<feature type="domain" description="EamA" evidence="8">
    <location>
        <begin position="29"/>
        <end position="151"/>
    </location>
</feature>
<dbReference type="AlphaFoldDB" id="A0A7Y5ZZK0"/>
<sequence length="320" mass="32787">MAARRSGPADPISGVRRSPSPARMLWITAALGSCFIAIQWGLRDAPVLWFAALRALVAGGGLLALGAIQRRPFPVGPGEWRRLTILGLVNVTLAFGAMFAGAAGLATGTAAVLANAQPLLILLPAWWLYGETLSARTTTAMVVGFAGLLAVALPGGGGSGAALSLLAAAAVTGGTLLARRLGGLDIIVATGWHLVIGGVALAGLAGAIEGAPAIAWTPRFSLSLAFLAFVGTAATTVAWFTEARRVRMDALTAWTFLTPVFGIVLAAAVLGERPQGWTAAGLLVVLVALYLSVRPTRQAWAPPPDTDESASVHPSRPVKP</sequence>
<comment type="caution">
    <text evidence="9">The sequence shown here is derived from an EMBL/GenBank/DDBJ whole genome shotgun (WGS) entry which is preliminary data.</text>
</comment>
<keyword evidence="5 7" id="KW-0472">Membrane</keyword>
<evidence type="ECO:0000256" key="1">
    <source>
        <dbReference type="ARBA" id="ARBA00004141"/>
    </source>
</evidence>
<dbReference type="PANTHER" id="PTHR32322">
    <property type="entry name" value="INNER MEMBRANE TRANSPORTER"/>
    <property type="match status" value="1"/>
</dbReference>
<evidence type="ECO:0000256" key="6">
    <source>
        <dbReference type="SAM" id="MobiDB-lite"/>
    </source>
</evidence>
<keyword evidence="3 7" id="KW-0812">Transmembrane</keyword>
<proteinExistence type="inferred from homology"/>
<feature type="transmembrane region" description="Helical" evidence="7">
    <location>
        <begin position="80"/>
        <end position="103"/>
    </location>
</feature>
<feature type="transmembrane region" description="Helical" evidence="7">
    <location>
        <begin position="186"/>
        <end position="208"/>
    </location>
</feature>
<reference evidence="9 10" key="1">
    <citation type="submission" date="2020-05" db="EMBL/GenBank/DDBJ databases">
        <title>Genome Sequencing of Type Strains.</title>
        <authorList>
            <person name="Lemaire J.F."/>
            <person name="Inderbitzin P."/>
            <person name="Gregorio O.A."/>
            <person name="Collins S.B."/>
            <person name="Wespe N."/>
            <person name="Knight-Connoni V."/>
        </authorList>
    </citation>
    <scope>NUCLEOTIDE SEQUENCE [LARGE SCALE GENOMIC DNA]</scope>
    <source>
        <strain evidence="9 10">ATCC 25174</strain>
    </source>
</reference>
<dbReference type="GO" id="GO:0016020">
    <property type="term" value="C:membrane"/>
    <property type="evidence" value="ECO:0007669"/>
    <property type="project" value="UniProtKB-SubCell"/>
</dbReference>
<dbReference type="PROSITE" id="PS51257">
    <property type="entry name" value="PROKAR_LIPOPROTEIN"/>
    <property type="match status" value="1"/>
</dbReference>
<evidence type="ECO:0000259" key="8">
    <source>
        <dbReference type="Pfam" id="PF00892"/>
    </source>
</evidence>
<feature type="region of interest" description="Disordered" evidence="6">
    <location>
        <begin position="300"/>
        <end position="320"/>
    </location>
</feature>
<evidence type="ECO:0000256" key="5">
    <source>
        <dbReference type="ARBA" id="ARBA00023136"/>
    </source>
</evidence>
<feature type="transmembrane region" description="Helical" evidence="7">
    <location>
        <begin position="251"/>
        <end position="270"/>
    </location>
</feature>
<gene>
    <name evidence="9" type="ORF">HP550_07005</name>
</gene>
<name>A0A7Y5ZZK0_9CELL</name>
<keyword evidence="4 7" id="KW-1133">Transmembrane helix</keyword>
<dbReference type="SUPFAM" id="SSF103481">
    <property type="entry name" value="Multidrug resistance efflux transporter EmrE"/>
    <property type="match status" value="2"/>
</dbReference>
<dbReference type="InterPro" id="IPR050638">
    <property type="entry name" value="AA-Vitamin_Transporters"/>
</dbReference>
<evidence type="ECO:0000313" key="9">
    <source>
        <dbReference type="EMBL" id="NUU16996.1"/>
    </source>
</evidence>
<evidence type="ECO:0000256" key="3">
    <source>
        <dbReference type="ARBA" id="ARBA00022692"/>
    </source>
</evidence>
<feature type="transmembrane region" description="Helical" evidence="7">
    <location>
        <begin position="276"/>
        <end position="293"/>
    </location>
</feature>
<feature type="transmembrane region" description="Helical" evidence="7">
    <location>
        <begin position="137"/>
        <end position="155"/>
    </location>
</feature>
<dbReference type="EMBL" id="JABMCI010000057">
    <property type="protein sequence ID" value="NUU16996.1"/>
    <property type="molecule type" value="Genomic_DNA"/>
</dbReference>
<comment type="similarity">
    <text evidence="2">Belongs to the EamA transporter family.</text>
</comment>
<dbReference type="InterPro" id="IPR037185">
    <property type="entry name" value="EmrE-like"/>
</dbReference>
<feature type="transmembrane region" description="Helical" evidence="7">
    <location>
        <begin position="24"/>
        <end position="42"/>
    </location>
</feature>
<dbReference type="PANTHER" id="PTHR32322:SF2">
    <property type="entry name" value="EAMA DOMAIN-CONTAINING PROTEIN"/>
    <property type="match status" value="1"/>
</dbReference>
<comment type="subcellular location">
    <subcellularLocation>
        <location evidence="1">Membrane</location>
        <topology evidence="1">Multi-pass membrane protein</topology>
    </subcellularLocation>
</comment>
<dbReference type="Pfam" id="PF00892">
    <property type="entry name" value="EamA"/>
    <property type="match status" value="2"/>
</dbReference>
<feature type="domain" description="EamA" evidence="8">
    <location>
        <begin position="159"/>
        <end position="293"/>
    </location>
</feature>
<organism evidence="9 10">
    <name type="scientific">Cellulomonas humilata</name>
    <dbReference type="NCBI Taxonomy" id="144055"/>
    <lineage>
        <taxon>Bacteria</taxon>
        <taxon>Bacillati</taxon>
        <taxon>Actinomycetota</taxon>
        <taxon>Actinomycetes</taxon>
        <taxon>Micrococcales</taxon>
        <taxon>Cellulomonadaceae</taxon>
        <taxon>Cellulomonas</taxon>
    </lineage>
</organism>
<evidence type="ECO:0000256" key="4">
    <source>
        <dbReference type="ARBA" id="ARBA00022989"/>
    </source>
</evidence>
<feature type="transmembrane region" description="Helical" evidence="7">
    <location>
        <begin position="48"/>
        <end position="68"/>
    </location>
</feature>
<feature type="transmembrane region" description="Helical" evidence="7">
    <location>
        <begin position="220"/>
        <end position="239"/>
    </location>
</feature>
<evidence type="ECO:0000313" key="10">
    <source>
        <dbReference type="Proteomes" id="UP000565724"/>
    </source>
</evidence>
<feature type="transmembrane region" description="Helical" evidence="7">
    <location>
        <begin position="109"/>
        <end position="130"/>
    </location>
</feature>